<name>A0A6J1K4U9_CUCMA</name>
<dbReference type="KEGG" id="cmax:111491196"/>
<dbReference type="RefSeq" id="XP_022995760.1">
    <property type="nucleotide sequence ID" value="XM_023139992.1"/>
</dbReference>
<dbReference type="PANTHER" id="PTHR37207">
    <property type="entry name" value="OS09G0446000 PROTEIN"/>
    <property type="match status" value="1"/>
</dbReference>
<dbReference type="AlphaFoldDB" id="A0A6J1K4U9"/>
<dbReference type="Proteomes" id="UP000504608">
    <property type="component" value="Unplaced"/>
</dbReference>
<proteinExistence type="predicted"/>
<dbReference type="PANTHER" id="PTHR37207:SF1">
    <property type="entry name" value="OS09G0446000 PROTEIN"/>
    <property type="match status" value="1"/>
</dbReference>
<keyword evidence="2" id="KW-1185">Reference proteome</keyword>
<dbReference type="GeneID" id="111491196"/>
<feature type="compositionally biased region" description="Polar residues" evidence="1">
    <location>
        <begin position="72"/>
        <end position="84"/>
    </location>
</feature>
<evidence type="ECO:0000313" key="3">
    <source>
        <dbReference type="RefSeq" id="XP_022995760.1"/>
    </source>
</evidence>
<sequence length="84" mass="9394">MNLSKLQPVTMRTSELSTPTNPTNAAECKDRPLKPPFRPAKDDTKLVLQDPIRRSDPIETEEAVLRPPPFQFSVSKSKNSSKMG</sequence>
<evidence type="ECO:0000313" key="2">
    <source>
        <dbReference type="Proteomes" id="UP000504608"/>
    </source>
</evidence>
<gene>
    <name evidence="3" type="primary">LOC111491196</name>
</gene>
<evidence type="ECO:0000256" key="1">
    <source>
        <dbReference type="SAM" id="MobiDB-lite"/>
    </source>
</evidence>
<feature type="region of interest" description="Disordered" evidence="1">
    <location>
        <begin position="1"/>
        <end position="84"/>
    </location>
</feature>
<organism evidence="2 3">
    <name type="scientific">Cucurbita maxima</name>
    <name type="common">Pumpkin</name>
    <name type="synonym">Winter squash</name>
    <dbReference type="NCBI Taxonomy" id="3661"/>
    <lineage>
        <taxon>Eukaryota</taxon>
        <taxon>Viridiplantae</taxon>
        <taxon>Streptophyta</taxon>
        <taxon>Embryophyta</taxon>
        <taxon>Tracheophyta</taxon>
        <taxon>Spermatophyta</taxon>
        <taxon>Magnoliopsida</taxon>
        <taxon>eudicotyledons</taxon>
        <taxon>Gunneridae</taxon>
        <taxon>Pentapetalae</taxon>
        <taxon>rosids</taxon>
        <taxon>fabids</taxon>
        <taxon>Cucurbitales</taxon>
        <taxon>Cucurbitaceae</taxon>
        <taxon>Cucurbiteae</taxon>
        <taxon>Cucurbita</taxon>
    </lineage>
</organism>
<feature type="compositionally biased region" description="Polar residues" evidence="1">
    <location>
        <begin position="1"/>
        <end position="24"/>
    </location>
</feature>
<protein>
    <submittedName>
        <fullName evidence="3">Uncharacterized protein LOC111491196</fullName>
    </submittedName>
</protein>
<reference evidence="3" key="1">
    <citation type="submission" date="2025-08" db="UniProtKB">
        <authorList>
            <consortium name="RefSeq"/>
        </authorList>
    </citation>
    <scope>IDENTIFICATION</scope>
    <source>
        <tissue evidence="3">Young leaves</tissue>
    </source>
</reference>
<accession>A0A6J1K4U9</accession>
<dbReference type="OrthoDB" id="1914154at2759"/>
<feature type="compositionally biased region" description="Basic and acidic residues" evidence="1">
    <location>
        <begin position="27"/>
        <end position="57"/>
    </location>
</feature>